<keyword evidence="4" id="KW-0808">Transferase</keyword>
<evidence type="ECO:0000256" key="1">
    <source>
        <dbReference type="ARBA" id="ARBA00004370"/>
    </source>
</evidence>
<dbReference type="AlphaFoldDB" id="A0AAD3DZL8"/>
<comment type="subcellular location">
    <subcellularLocation>
        <location evidence="1">Membrane</location>
    </subcellularLocation>
</comment>
<dbReference type="EMBL" id="BMAR01000040">
    <property type="protein sequence ID" value="GFR50758.1"/>
    <property type="molecule type" value="Genomic_DNA"/>
</dbReference>
<sequence length="849" mass="89111">MLRVTFPALLLFIVAGHALVQDVLDSADVGVQKCEFQGQLGQDRVRLYVFLTACVDPSPLDNNISTNSSSSNDGSSNEQPNFFLSGSAFMLLLDRPVTTTQHQQPLGTLLWAAHNQSKDTAAEMEPSGGVASAPRVIREALLEAARRLAKGTDQILAVRSLWSGKQYGIRLSYREPENWIINPSLRREPGRLSAEISLDPAELYAVAGSNSNLNSGSIAETDITVRRLLRTAAGNAAATGSSVTSAAAAPAFEVLAAGFEGACAYTPMLGNRRPLAARKAKSPSSSSASAGASSADPGDTAAPGAPACAWLDPDRIAYDNNLFNQWRAVQKATVTPASTKGSKRWRHKGWNLSRGKVKVSPPPPPPPPSPPPPVSSSAPPAYMVVSSYFNLDPYDFITLLRHHIEYHAALGVQRHLVYIEEGEEALAADPRVTALVAAGRLEVVRWRELPAFPLPGSSGGVRHPYANQILIYQHALLTLWHEAAVVAVADLDEFLLTSQPLSLELALLFCSPRGSHPPGALWVPRRAVLCTTCLTAAAAEAAVRQSPAGDAAAAAATGPTSRSSLVSSRQQGILLPARSAASSSSSSSSPQPLLPSWLRPRPQVQVVMAQLQAGLRNATLAAAAAALERALWLTDSNSSSAAAAAAAAAAAVSTAANAAGGDVSASAAAPFSAGSGTPKDSRSRSSSTSSKMDASPRPANRYQHPLEHYRHWREGWHHKSLLYSHVVSYFGVHMAFSGDPRVRPHTISRSGCAVWAHVETQLGPRGRGGAGSSNAAAGSGGAGSSSQSETTSSSNRNGVTGSRSNGNGGGGSGDGGGGREVRVTAVEQRYYWALERVVGRPIPRVQYKG</sequence>
<feature type="signal peptide" evidence="7">
    <location>
        <begin position="1"/>
        <end position="18"/>
    </location>
</feature>
<feature type="region of interest" description="Disordered" evidence="6">
    <location>
        <begin position="666"/>
        <end position="702"/>
    </location>
</feature>
<feature type="compositionally biased region" description="Low complexity" evidence="6">
    <location>
        <begin position="282"/>
        <end position="306"/>
    </location>
</feature>
<name>A0AAD3DZL8_9CHLO</name>
<dbReference type="InterPro" id="IPR008166">
    <property type="entry name" value="Glyco_transf_92"/>
</dbReference>
<accession>A0AAD3DZL8</accession>
<keyword evidence="9" id="KW-1185">Reference proteome</keyword>
<dbReference type="GO" id="GO:0006879">
    <property type="term" value="P:intracellular iron ion homeostasis"/>
    <property type="evidence" value="ECO:0007669"/>
    <property type="project" value="TreeGrafter"/>
</dbReference>
<evidence type="ECO:0000313" key="9">
    <source>
        <dbReference type="Proteomes" id="UP001054857"/>
    </source>
</evidence>
<feature type="chain" id="PRO_5042215018" description="Glycosyltransferase family 92 protein" evidence="7">
    <location>
        <begin position="19"/>
        <end position="849"/>
    </location>
</feature>
<feature type="compositionally biased region" description="Gly residues" evidence="6">
    <location>
        <begin position="806"/>
        <end position="816"/>
    </location>
</feature>
<dbReference type="Pfam" id="PF01697">
    <property type="entry name" value="Glyco_transf_92"/>
    <property type="match status" value="1"/>
</dbReference>
<dbReference type="InterPro" id="IPR052505">
    <property type="entry name" value="Fungal_Heme-Binding_RBT5"/>
</dbReference>
<protein>
    <recommendedName>
        <fullName evidence="10">Glycosyltransferase family 92 protein</fullName>
    </recommendedName>
</protein>
<dbReference type="PANTHER" id="PTHR35607:SF11">
    <property type="entry name" value="CELL WALL PROTEIN 1"/>
    <property type="match status" value="1"/>
</dbReference>
<evidence type="ECO:0000256" key="6">
    <source>
        <dbReference type="SAM" id="MobiDB-lite"/>
    </source>
</evidence>
<dbReference type="GO" id="GO:0016757">
    <property type="term" value="F:glycosyltransferase activity"/>
    <property type="evidence" value="ECO:0007669"/>
    <property type="project" value="UniProtKB-KW"/>
</dbReference>
<organism evidence="8 9">
    <name type="scientific">Astrephomene gubernaculifera</name>
    <dbReference type="NCBI Taxonomy" id="47775"/>
    <lineage>
        <taxon>Eukaryota</taxon>
        <taxon>Viridiplantae</taxon>
        <taxon>Chlorophyta</taxon>
        <taxon>core chlorophytes</taxon>
        <taxon>Chlorophyceae</taxon>
        <taxon>CS clade</taxon>
        <taxon>Chlamydomonadales</taxon>
        <taxon>Astrephomenaceae</taxon>
        <taxon>Astrephomene</taxon>
    </lineage>
</organism>
<evidence type="ECO:0000256" key="3">
    <source>
        <dbReference type="ARBA" id="ARBA00022676"/>
    </source>
</evidence>
<keyword evidence="7" id="KW-0732">Signal</keyword>
<reference evidence="8 9" key="1">
    <citation type="journal article" date="2021" name="Sci. Rep.">
        <title>Genome sequencing of the multicellular alga Astrephomene provides insights into convergent evolution of germ-soma differentiation.</title>
        <authorList>
            <person name="Yamashita S."/>
            <person name="Yamamoto K."/>
            <person name="Matsuzaki R."/>
            <person name="Suzuki S."/>
            <person name="Yamaguchi H."/>
            <person name="Hirooka S."/>
            <person name="Minakuchi Y."/>
            <person name="Miyagishima S."/>
            <person name="Kawachi M."/>
            <person name="Toyoda A."/>
            <person name="Nozaki H."/>
        </authorList>
    </citation>
    <scope>NUCLEOTIDE SEQUENCE [LARGE SCALE GENOMIC DNA]</scope>
    <source>
        <strain evidence="8 9">NIES-4017</strain>
    </source>
</reference>
<feature type="region of interest" description="Disordered" evidence="6">
    <location>
        <begin position="333"/>
        <end position="377"/>
    </location>
</feature>
<feature type="compositionally biased region" description="Low complexity" evidence="6">
    <location>
        <begin position="784"/>
        <end position="805"/>
    </location>
</feature>
<comment type="similarity">
    <text evidence="2">Belongs to the glycosyltransferase 92 family.</text>
</comment>
<proteinExistence type="inferred from homology"/>
<evidence type="ECO:0000256" key="5">
    <source>
        <dbReference type="ARBA" id="ARBA00023136"/>
    </source>
</evidence>
<comment type="caution">
    <text evidence="8">The sequence shown here is derived from an EMBL/GenBank/DDBJ whole genome shotgun (WGS) entry which is preliminary data.</text>
</comment>
<feature type="region of interest" description="Disordered" evidence="6">
    <location>
        <begin position="276"/>
        <end position="306"/>
    </location>
</feature>
<keyword evidence="3" id="KW-0328">Glycosyltransferase</keyword>
<keyword evidence="5" id="KW-0472">Membrane</keyword>
<dbReference type="GO" id="GO:0005576">
    <property type="term" value="C:extracellular region"/>
    <property type="evidence" value="ECO:0007669"/>
    <property type="project" value="TreeGrafter"/>
</dbReference>
<feature type="compositionally biased region" description="Pro residues" evidence="6">
    <location>
        <begin position="360"/>
        <end position="374"/>
    </location>
</feature>
<feature type="region of interest" description="Disordered" evidence="6">
    <location>
        <begin position="763"/>
        <end position="820"/>
    </location>
</feature>
<evidence type="ECO:0000256" key="2">
    <source>
        <dbReference type="ARBA" id="ARBA00007647"/>
    </source>
</evidence>
<dbReference type="Proteomes" id="UP001054857">
    <property type="component" value="Unassembled WGS sequence"/>
</dbReference>
<dbReference type="GO" id="GO:0020037">
    <property type="term" value="F:heme binding"/>
    <property type="evidence" value="ECO:0007669"/>
    <property type="project" value="TreeGrafter"/>
</dbReference>
<dbReference type="GO" id="GO:0016020">
    <property type="term" value="C:membrane"/>
    <property type="evidence" value="ECO:0007669"/>
    <property type="project" value="UniProtKB-SubCell"/>
</dbReference>
<dbReference type="PANTHER" id="PTHR35607">
    <property type="entry name" value="GPI-ANCHORED PROTEIN 10"/>
    <property type="match status" value="1"/>
</dbReference>
<evidence type="ECO:0008006" key="10">
    <source>
        <dbReference type="Google" id="ProtNLM"/>
    </source>
</evidence>
<evidence type="ECO:0000313" key="8">
    <source>
        <dbReference type="EMBL" id="GFR50758.1"/>
    </source>
</evidence>
<evidence type="ECO:0000256" key="4">
    <source>
        <dbReference type="ARBA" id="ARBA00022679"/>
    </source>
</evidence>
<evidence type="ECO:0000256" key="7">
    <source>
        <dbReference type="SAM" id="SignalP"/>
    </source>
</evidence>
<feature type="compositionally biased region" description="Low complexity" evidence="6">
    <location>
        <begin position="666"/>
        <end position="696"/>
    </location>
</feature>
<gene>
    <name evidence="8" type="ORF">Agub_g13025</name>
</gene>